<dbReference type="Pfam" id="PF12698">
    <property type="entry name" value="ABC2_membrane_3"/>
    <property type="match status" value="1"/>
</dbReference>
<dbReference type="GO" id="GO:0140359">
    <property type="term" value="F:ABC-type transporter activity"/>
    <property type="evidence" value="ECO:0007669"/>
    <property type="project" value="InterPro"/>
</dbReference>
<keyword evidence="3 6" id="KW-0812">Transmembrane</keyword>
<feature type="transmembrane region" description="Helical" evidence="6">
    <location>
        <begin position="377"/>
        <end position="396"/>
    </location>
</feature>
<evidence type="ECO:0000259" key="7">
    <source>
        <dbReference type="Pfam" id="PF12698"/>
    </source>
</evidence>
<evidence type="ECO:0000313" key="8">
    <source>
        <dbReference type="EMBL" id="MDH5162185.1"/>
    </source>
</evidence>
<feature type="transmembrane region" description="Helical" evidence="6">
    <location>
        <begin position="287"/>
        <end position="307"/>
    </location>
</feature>
<feature type="transmembrane region" description="Helical" evidence="6">
    <location>
        <begin position="21"/>
        <end position="44"/>
    </location>
</feature>
<dbReference type="GO" id="GO:0005886">
    <property type="term" value="C:plasma membrane"/>
    <property type="evidence" value="ECO:0007669"/>
    <property type="project" value="UniProtKB-SubCell"/>
</dbReference>
<proteinExistence type="predicted"/>
<comment type="caution">
    <text evidence="8">The sequence shown here is derived from an EMBL/GenBank/DDBJ whole genome shotgun (WGS) entry which is preliminary data.</text>
</comment>
<organism evidence="8 9">
    <name type="scientific">Heyndrickxia oleronia</name>
    <dbReference type="NCBI Taxonomy" id="38875"/>
    <lineage>
        <taxon>Bacteria</taxon>
        <taxon>Bacillati</taxon>
        <taxon>Bacillota</taxon>
        <taxon>Bacilli</taxon>
        <taxon>Bacillales</taxon>
        <taxon>Bacillaceae</taxon>
        <taxon>Heyndrickxia</taxon>
    </lineage>
</organism>
<dbReference type="PANTHER" id="PTHR30294">
    <property type="entry name" value="MEMBRANE COMPONENT OF ABC TRANSPORTER YHHJ-RELATED"/>
    <property type="match status" value="1"/>
</dbReference>
<dbReference type="RefSeq" id="WP_058003442.1">
    <property type="nucleotide sequence ID" value="NZ_JAROYP010000008.1"/>
</dbReference>
<sequence>MGNFTIFLSFYVKALFSTKKVIFAIIFIPILFISGIGLIGSQLFQQESRVQPFQVAIVNEDPTLETKMVIKQLTDNDHLNQLMETIQTNQTHADELLNKNEIAGVIHIPKGFSGNVAHGENTPVQVIGNQRRPLQSQLIHYLLKSAADLTSAAQSGINTVNDFMVENDFPKDVRKKELRKNIVTYALHVLGRGQVFEEVKKASLFQEDILQYYAISFFILLLMIWGFCGQLLLTSRINQSVSLRLLSYGITPIHIIAAKFVALFLLVMGCSLIIGIPLIIWMELAPWSFVFGSVLISLVFSLFFLMLESLFQREKVFLLMGVIFILVGAIVGGHLIPTVYYPSWLEQMSSYSVNAWALTFMLEIFHGEWTSSLSHSFKLLLLSSCGFLFISILLNARKRRFL</sequence>
<reference evidence="8" key="1">
    <citation type="submission" date="2023-03" db="EMBL/GenBank/DDBJ databases">
        <title>Bacterial isolates from washroom surfaces on a university campus.</title>
        <authorList>
            <person name="Holman D.B."/>
            <person name="Gzyl K.E."/>
            <person name="Taheri A.E."/>
        </authorList>
    </citation>
    <scope>NUCLEOTIDE SEQUENCE</scope>
    <source>
        <strain evidence="8">RD03</strain>
    </source>
</reference>
<keyword evidence="2" id="KW-1003">Cell membrane</keyword>
<protein>
    <submittedName>
        <fullName evidence="8">ABC transporter permease</fullName>
    </submittedName>
</protein>
<dbReference type="Gene3D" id="3.40.1710.10">
    <property type="entry name" value="abc type-2 transporter like domain"/>
    <property type="match status" value="1"/>
</dbReference>
<dbReference type="InterPro" id="IPR013525">
    <property type="entry name" value="ABC2_TM"/>
</dbReference>
<evidence type="ECO:0000256" key="3">
    <source>
        <dbReference type="ARBA" id="ARBA00022692"/>
    </source>
</evidence>
<dbReference type="PANTHER" id="PTHR30294:SF29">
    <property type="entry name" value="MULTIDRUG ABC TRANSPORTER PERMEASE YBHS-RELATED"/>
    <property type="match status" value="1"/>
</dbReference>
<dbReference type="AlphaFoldDB" id="A0AAW6SV70"/>
<dbReference type="EMBL" id="JAROYP010000008">
    <property type="protein sequence ID" value="MDH5162185.1"/>
    <property type="molecule type" value="Genomic_DNA"/>
</dbReference>
<evidence type="ECO:0000256" key="1">
    <source>
        <dbReference type="ARBA" id="ARBA00004651"/>
    </source>
</evidence>
<feature type="transmembrane region" description="Helical" evidence="6">
    <location>
        <begin position="316"/>
        <end position="336"/>
    </location>
</feature>
<dbReference type="InterPro" id="IPR051449">
    <property type="entry name" value="ABC-2_transporter_component"/>
</dbReference>
<accession>A0AAW6SV70</accession>
<evidence type="ECO:0000256" key="6">
    <source>
        <dbReference type="SAM" id="Phobius"/>
    </source>
</evidence>
<feature type="domain" description="ABC-2 type transporter transmembrane" evidence="7">
    <location>
        <begin position="19"/>
        <end position="393"/>
    </location>
</feature>
<gene>
    <name evidence="8" type="ORF">P5X88_14720</name>
</gene>
<evidence type="ECO:0000256" key="2">
    <source>
        <dbReference type="ARBA" id="ARBA00022475"/>
    </source>
</evidence>
<evidence type="ECO:0000256" key="4">
    <source>
        <dbReference type="ARBA" id="ARBA00022989"/>
    </source>
</evidence>
<name>A0AAW6SV70_9BACI</name>
<evidence type="ECO:0000313" key="9">
    <source>
        <dbReference type="Proteomes" id="UP001159179"/>
    </source>
</evidence>
<feature type="transmembrane region" description="Helical" evidence="6">
    <location>
        <begin position="210"/>
        <end position="233"/>
    </location>
</feature>
<keyword evidence="5 6" id="KW-0472">Membrane</keyword>
<comment type="subcellular location">
    <subcellularLocation>
        <location evidence="1">Cell membrane</location>
        <topology evidence="1">Multi-pass membrane protein</topology>
    </subcellularLocation>
</comment>
<feature type="transmembrane region" description="Helical" evidence="6">
    <location>
        <begin position="253"/>
        <end position="281"/>
    </location>
</feature>
<dbReference type="Proteomes" id="UP001159179">
    <property type="component" value="Unassembled WGS sequence"/>
</dbReference>
<keyword evidence="4 6" id="KW-1133">Transmembrane helix</keyword>
<evidence type="ECO:0000256" key="5">
    <source>
        <dbReference type="ARBA" id="ARBA00023136"/>
    </source>
</evidence>